<dbReference type="InterPro" id="IPR004853">
    <property type="entry name" value="Sugar_P_trans_dom"/>
</dbReference>
<feature type="transmembrane region" description="Helical" evidence="5">
    <location>
        <begin position="62"/>
        <end position="79"/>
    </location>
</feature>
<organism evidence="7 8">
    <name type="scientific">Gonapodya prolifera (strain JEL478)</name>
    <name type="common">Monoblepharis prolifera</name>
    <dbReference type="NCBI Taxonomy" id="1344416"/>
    <lineage>
        <taxon>Eukaryota</taxon>
        <taxon>Fungi</taxon>
        <taxon>Fungi incertae sedis</taxon>
        <taxon>Chytridiomycota</taxon>
        <taxon>Chytridiomycota incertae sedis</taxon>
        <taxon>Monoblepharidomycetes</taxon>
        <taxon>Monoblepharidales</taxon>
        <taxon>Gonapodyaceae</taxon>
        <taxon>Gonapodya</taxon>
    </lineage>
</organism>
<keyword evidence="8" id="KW-1185">Reference proteome</keyword>
<dbReference type="PANTHER" id="PTHR11132">
    <property type="entry name" value="SOLUTE CARRIER FAMILY 35"/>
    <property type="match status" value="1"/>
</dbReference>
<proteinExistence type="predicted"/>
<dbReference type="EMBL" id="KQ965737">
    <property type="protein sequence ID" value="KXS19932.1"/>
    <property type="molecule type" value="Genomic_DNA"/>
</dbReference>
<accession>A0A139AT74</accession>
<evidence type="ECO:0000256" key="1">
    <source>
        <dbReference type="ARBA" id="ARBA00004141"/>
    </source>
</evidence>
<evidence type="ECO:0000313" key="8">
    <source>
        <dbReference type="Proteomes" id="UP000070544"/>
    </source>
</evidence>
<dbReference type="AlphaFoldDB" id="A0A139AT74"/>
<name>A0A139AT74_GONPJ</name>
<dbReference type="GO" id="GO:0016020">
    <property type="term" value="C:membrane"/>
    <property type="evidence" value="ECO:0007669"/>
    <property type="project" value="UniProtKB-SubCell"/>
</dbReference>
<feature type="transmembrane region" description="Helical" evidence="5">
    <location>
        <begin position="212"/>
        <end position="229"/>
    </location>
</feature>
<keyword evidence="2 5" id="KW-0812">Transmembrane</keyword>
<feature type="transmembrane region" description="Helical" evidence="5">
    <location>
        <begin position="185"/>
        <end position="206"/>
    </location>
</feature>
<keyword evidence="4 5" id="KW-0472">Membrane</keyword>
<evidence type="ECO:0000256" key="3">
    <source>
        <dbReference type="ARBA" id="ARBA00022989"/>
    </source>
</evidence>
<sequence length="240" mass="25236">MSAISMSLVSLTFHQIVRSLGPVVTLGLEWLLGVPLPSSGTMASLAMVVVGVGCTSIGDIEFSSWGALLTVVSVLLACVKGLATNRFLVGPNRLGESDLLQRMSALAVLQCVCVAWWVGELDGVAQWTASAVKSAEPIRLQIGSMNVSTVPLPLPVPFLHLLSNSILALLVNLSSFGASRHLGPVGSSVAANVKQVATVVVGVVVFHYSINSWIIVGVALTICGGWMYAQNRTAEKKKKE</sequence>
<feature type="transmembrane region" description="Helical" evidence="5">
    <location>
        <begin position="154"/>
        <end position="173"/>
    </location>
</feature>
<evidence type="ECO:0000259" key="6">
    <source>
        <dbReference type="Pfam" id="PF03151"/>
    </source>
</evidence>
<evidence type="ECO:0000313" key="7">
    <source>
        <dbReference type="EMBL" id="KXS19932.1"/>
    </source>
</evidence>
<dbReference type="OrthoDB" id="10261634at2759"/>
<evidence type="ECO:0000256" key="2">
    <source>
        <dbReference type="ARBA" id="ARBA00022692"/>
    </source>
</evidence>
<evidence type="ECO:0000256" key="5">
    <source>
        <dbReference type="SAM" id="Phobius"/>
    </source>
</evidence>
<feature type="domain" description="Sugar phosphate transporter" evidence="6">
    <location>
        <begin position="2"/>
        <end position="228"/>
    </location>
</feature>
<dbReference type="Pfam" id="PF03151">
    <property type="entry name" value="TPT"/>
    <property type="match status" value="1"/>
</dbReference>
<dbReference type="InterPro" id="IPR050186">
    <property type="entry name" value="TPT_transporter"/>
</dbReference>
<dbReference type="Proteomes" id="UP000070544">
    <property type="component" value="Unassembled WGS sequence"/>
</dbReference>
<reference evidence="7 8" key="1">
    <citation type="journal article" date="2015" name="Genome Biol. Evol.">
        <title>Phylogenomic analyses indicate that early fungi evolved digesting cell walls of algal ancestors of land plants.</title>
        <authorList>
            <person name="Chang Y."/>
            <person name="Wang S."/>
            <person name="Sekimoto S."/>
            <person name="Aerts A.L."/>
            <person name="Choi C."/>
            <person name="Clum A."/>
            <person name="LaButti K.M."/>
            <person name="Lindquist E.A."/>
            <person name="Yee Ngan C."/>
            <person name="Ohm R.A."/>
            <person name="Salamov A.A."/>
            <person name="Grigoriev I.V."/>
            <person name="Spatafora J.W."/>
            <person name="Berbee M.L."/>
        </authorList>
    </citation>
    <scope>NUCLEOTIDE SEQUENCE [LARGE SCALE GENOMIC DNA]</scope>
    <source>
        <strain evidence="7 8">JEL478</strain>
    </source>
</reference>
<protein>
    <recommendedName>
        <fullName evidence="6">Sugar phosphate transporter domain-containing protein</fullName>
    </recommendedName>
</protein>
<evidence type="ECO:0000256" key="4">
    <source>
        <dbReference type="ARBA" id="ARBA00023136"/>
    </source>
</evidence>
<gene>
    <name evidence="7" type="ORF">M427DRAFT_52752</name>
</gene>
<keyword evidence="3 5" id="KW-1133">Transmembrane helix</keyword>
<comment type="subcellular location">
    <subcellularLocation>
        <location evidence="1">Membrane</location>
        <topology evidence="1">Multi-pass membrane protein</topology>
    </subcellularLocation>
</comment>